<keyword evidence="1" id="KW-1133">Transmembrane helix</keyword>
<organism evidence="2 3">
    <name type="scientific">Limobrevibacterium gyesilva</name>
    <dbReference type="NCBI Taxonomy" id="2991712"/>
    <lineage>
        <taxon>Bacteria</taxon>
        <taxon>Pseudomonadati</taxon>
        <taxon>Pseudomonadota</taxon>
        <taxon>Alphaproteobacteria</taxon>
        <taxon>Acetobacterales</taxon>
        <taxon>Acetobacteraceae</taxon>
        <taxon>Limobrevibacterium</taxon>
    </lineage>
</organism>
<dbReference type="RefSeq" id="WP_264714443.1">
    <property type="nucleotide sequence ID" value="NZ_JAPDNT010000011.1"/>
</dbReference>
<reference evidence="2" key="2">
    <citation type="submission" date="2022-10" db="EMBL/GenBank/DDBJ databases">
        <authorList>
            <person name="Trinh H.N."/>
        </authorList>
    </citation>
    <scope>NUCLEOTIDE SEQUENCE</scope>
    <source>
        <strain evidence="2">RN2-1</strain>
    </source>
</reference>
<name>A0AA41YKZ9_9PROT</name>
<dbReference type="Proteomes" id="UP001165679">
    <property type="component" value="Unassembled WGS sequence"/>
</dbReference>
<reference evidence="2" key="1">
    <citation type="submission" date="2022-09" db="EMBL/GenBank/DDBJ databases">
        <title>Rhodovastum sp. nov. RN2-1 isolated from soil in Seongnam, South Korea.</title>
        <authorList>
            <person name="Le N.T."/>
        </authorList>
    </citation>
    <scope>NUCLEOTIDE SEQUENCE</scope>
    <source>
        <strain evidence="2">RN2-1</strain>
    </source>
</reference>
<proteinExistence type="predicted"/>
<evidence type="ECO:0000256" key="1">
    <source>
        <dbReference type="SAM" id="Phobius"/>
    </source>
</evidence>
<evidence type="ECO:0000313" key="2">
    <source>
        <dbReference type="EMBL" id="MCW3475716.1"/>
    </source>
</evidence>
<feature type="transmembrane region" description="Helical" evidence="1">
    <location>
        <begin position="6"/>
        <end position="29"/>
    </location>
</feature>
<keyword evidence="1" id="KW-0472">Membrane</keyword>
<keyword evidence="1" id="KW-0812">Transmembrane</keyword>
<accession>A0AA41YKZ9</accession>
<comment type="caution">
    <text evidence="2">The sequence shown here is derived from an EMBL/GenBank/DDBJ whole genome shotgun (WGS) entry which is preliminary data.</text>
</comment>
<protein>
    <submittedName>
        <fullName evidence="2">Uncharacterized protein</fullName>
    </submittedName>
</protein>
<gene>
    <name evidence="2" type="ORF">OL599_14130</name>
</gene>
<sequence length="232" mass="26111">MTDILATIIPPVITAAIAAAVGSSVFYLFSRRQRRIDRTPVLLFDFADLAEHENLGAVGFRNIESKLELLISGTLRKVGLVLARDIRLDIYHFQSSRPQPTHEIANIHIADALEPGASLSWSKSVRLADLTVDGPYYKSGSTGVFRDDGNFRYYHYHVVFSCKNVQGEISSSIYGTEKIIENDTFEGNKMLVVRQVGGYKPEAEFPAEWRSEIDAKELSVKHLTRRHPHHDL</sequence>
<evidence type="ECO:0000313" key="3">
    <source>
        <dbReference type="Proteomes" id="UP001165679"/>
    </source>
</evidence>
<keyword evidence="3" id="KW-1185">Reference proteome</keyword>
<dbReference type="AlphaFoldDB" id="A0AA41YKZ9"/>
<dbReference type="EMBL" id="JAPDNT010000011">
    <property type="protein sequence ID" value="MCW3475716.1"/>
    <property type="molecule type" value="Genomic_DNA"/>
</dbReference>